<accession>A0A495JNU1</accession>
<dbReference type="EMBL" id="RBKT01000001">
    <property type="protein sequence ID" value="RKR89709.1"/>
    <property type="molecule type" value="Genomic_DNA"/>
</dbReference>
<gene>
    <name evidence="3" type="ORF">BDK92_4065</name>
</gene>
<keyword evidence="2" id="KW-0472">Membrane</keyword>
<comment type="caution">
    <text evidence="3">The sequence shown here is derived from an EMBL/GenBank/DDBJ whole genome shotgun (WGS) entry which is preliminary data.</text>
</comment>
<dbReference type="Proteomes" id="UP000277671">
    <property type="component" value="Unassembled WGS sequence"/>
</dbReference>
<dbReference type="OrthoDB" id="5195268at2"/>
<reference evidence="3 4" key="1">
    <citation type="submission" date="2018-10" db="EMBL/GenBank/DDBJ databases">
        <title>Sequencing the genomes of 1000 actinobacteria strains.</title>
        <authorList>
            <person name="Klenk H.-P."/>
        </authorList>
    </citation>
    <scope>NUCLEOTIDE SEQUENCE [LARGE SCALE GENOMIC DNA]</scope>
    <source>
        <strain evidence="3 4">DSM 45175</strain>
    </source>
</reference>
<name>A0A495JNU1_9ACTN</name>
<feature type="region of interest" description="Disordered" evidence="1">
    <location>
        <begin position="71"/>
        <end position="110"/>
    </location>
</feature>
<dbReference type="InterPro" id="IPR025323">
    <property type="entry name" value="DUF4229"/>
</dbReference>
<proteinExistence type="predicted"/>
<evidence type="ECO:0000256" key="1">
    <source>
        <dbReference type="SAM" id="MobiDB-lite"/>
    </source>
</evidence>
<feature type="transmembrane region" description="Helical" evidence="2">
    <location>
        <begin position="29"/>
        <end position="48"/>
    </location>
</feature>
<dbReference type="RefSeq" id="WP_121162415.1">
    <property type="nucleotide sequence ID" value="NZ_RBKT01000001.1"/>
</dbReference>
<feature type="transmembrane region" description="Helical" evidence="2">
    <location>
        <begin position="7"/>
        <end position="23"/>
    </location>
</feature>
<dbReference type="Pfam" id="PF14012">
    <property type="entry name" value="DUF4229"/>
    <property type="match status" value="1"/>
</dbReference>
<keyword evidence="2" id="KW-1133">Transmembrane helix</keyword>
<evidence type="ECO:0000313" key="3">
    <source>
        <dbReference type="EMBL" id="RKR89709.1"/>
    </source>
</evidence>
<organism evidence="3 4">
    <name type="scientific">Micromonospora pisi</name>
    <dbReference type="NCBI Taxonomy" id="589240"/>
    <lineage>
        <taxon>Bacteria</taxon>
        <taxon>Bacillati</taxon>
        <taxon>Actinomycetota</taxon>
        <taxon>Actinomycetes</taxon>
        <taxon>Micromonosporales</taxon>
        <taxon>Micromonosporaceae</taxon>
        <taxon>Micromonospora</taxon>
    </lineage>
</organism>
<evidence type="ECO:0000256" key="2">
    <source>
        <dbReference type="SAM" id="Phobius"/>
    </source>
</evidence>
<protein>
    <submittedName>
        <fullName evidence="3">Uncharacterized protein DUF4229</fullName>
    </submittedName>
</protein>
<keyword evidence="2" id="KW-0812">Transmembrane</keyword>
<keyword evidence="4" id="KW-1185">Reference proteome</keyword>
<evidence type="ECO:0000313" key="4">
    <source>
        <dbReference type="Proteomes" id="UP000277671"/>
    </source>
</evidence>
<dbReference type="AlphaFoldDB" id="A0A495JNU1"/>
<sequence>MSPAVKYTLGRIGLFLVVAAALLPVPMNIFLKLMLAVVFSAAASFFLLRTWRDQMAEQVAGAVQRRQAEKQRLRAALSGEDEASEAPVSPAGPVPTNPPTTDADGGPATR</sequence>